<evidence type="ECO:0000256" key="1">
    <source>
        <dbReference type="SAM" id="MobiDB-lite"/>
    </source>
</evidence>
<organism evidence="2 3">
    <name type="scientific">Steinernema glaseri</name>
    <dbReference type="NCBI Taxonomy" id="37863"/>
    <lineage>
        <taxon>Eukaryota</taxon>
        <taxon>Metazoa</taxon>
        <taxon>Ecdysozoa</taxon>
        <taxon>Nematoda</taxon>
        <taxon>Chromadorea</taxon>
        <taxon>Rhabditida</taxon>
        <taxon>Tylenchina</taxon>
        <taxon>Panagrolaimomorpha</taxon>
        <taxon>Strongyloidoidea</taxon>
        <taxon>Steinernematidae</taxon>
        <taxon>Steinernema</taxon>
    </lineage>
</organism>
<feature type="compositionally biased region" description="Polar residues" evidence="1">
    <location>
        <begin position="1"/>
        <end position="16"/>
    </location>
</feature>
<sequence length="81" mass="9223">MSQSSQNTKRSQSPSLPSLDGAEGRHTSFLYQPARTPEDIEKECHVYGQLIGLVGSRLQSPDFAEFRHCLFEVFDRYKTTD</sequence>
<reference evidence="3" key="1">
    <citation type="submission" date="2016-11" db="UniProtKB">
        <authorList>
            <consortium name="WormBaseParasite"/>
        </authorList>
    </citation>
    <scope>IDENTIFICATION</scope>
</reference>
<evidence type="ECO:0000313" key="2">
    <source>
        <dbReference type="Proteomes" id="UP000095287"/>
    </source>
</evidence>
<proteinExistence type="predicted"/>
<dbReference type="WBParaSite" id="L893_g10571.t1">
    <property type="protein sequence ID" value="L893_g10571.t1"/>
    <property type="gene ID" value="L893_g10571"/>
</dbReference>
<protein>
    <submittedName>
        <fullName evidence="3">STAR_dimer domain-containing protein</fullName>
    </submittedName>
</protein>
<dbReference type="AlphaFoldDB" id="A0A1I7XYD4"/>
<accession>A0A1I7XYD4</accession>
<evidence type="ECO:0000313" key="3">
    <source>
        <dbReference type="WBParaSite" id="L893_g10571.t1"/>
    </source>
</evidence>
<keyword evidence="2" id="KW-1185">Reference proteome</keyword>
<dbReference type="Proteomes" id="UP000095287">
    <property type="component" value="Unplaced"/>
</dbReference>
<name>A0A1I7XYD4_9BILA</name>
<feature type="region of interest" description="Disordered" evidence="1">
    <location>
        <begin position="1"/>
        <end position="34"/>
    </location>
</feature>